<dbReference type="EMBL" id="JAAQTL010000001">
    <property type="protein sequence ID" value="NID15671.1"/>
    <property type="molecule type" value="Genomic_DNA"/>
</dbReference>
<evidence type="ECO:0000313" key="2">
    <source>
        <dbReference type="Proteomes" id="UP000518878"/>
    </source>
</evidence>
<dbReference type="RefSeq" id="WP_166699383.1">
    <property type="nucleotide sequence ID" value="NZ_JAAQTL010000001.1"/>
</dbReference>
<proteinExistence type="predicted"/>
<organism evidence="1 2">
    <name type="scientific">Luteibacter yeojuensis</name>
    <dbReference type="NCBI Taxonomy" id="345309"/>
    <lineage>
        <taxon>Bacteria</taxon>
        <taxon>Pseudomonadati</taxon>
        <taxon>Pseudomonadota</taxon>
        <taxon>Gammaproteobacteria</taxon>
        <taxon>Lysobacterales</taxon>
        <taxon>Rhodanobacteraceae</taxon>
        <taxon>Luteibacter</taxon>
    </lineage>
</organism>
<reference evidence="1 2" key="1">
    <citation type="journal article" date="2006" name="Int. J. Syst. Evol. Microbiol.">
        <title>Dyella yeojuensis sp. nov., isolated from greenhouse soil in Korea.</title>
        <authorList>
            <person name="Kim B.Y."/>
            <person name="Weon H.Y."/>
            <person name="Lee K.H."/>
            <person name="Seok S.J."/>
            <person name="Kwon S.W."/>
            <person name="Go S.J."/>
            <person name="Stackebrandt E."/>
        </authorList>
    </citation>
    <scope>NUCLEOTIDE SEQUENCE [LARGE SCALE GENOMIC DNA]</scope>
    <source>
        <strain evidence="1 2">DSM 17673</strain>
    </source>
</reference>
<evidence type="ECO:0000313" key="1">
    <source>
        <dbReference type="EMBL" id="NID15671.1"/>
    </source>
</evidence>
<accession>A0A7X5QUI9</accession>
<keyword evidence="2" id="KW-1185">Reference proteome</keyword>
<name>A0A7X5QUI9_9GAMM</name>
<protein>
    <submittedName>
        <fullName evidence="1">Uncharacterized protein</fullName>
    </submittedName>
</protein>
<sequence>MSGTIDRTHIINPEASVHDLMNGTMEWLQRTQRLTRLLSELIDEADEVKCKEVAYALETLDVMTQKAFDCATHAHTRMVWEEAKPITSAAT</sequence>
<comment type="caution">
    <text evidence="1">The sequence shown here is derived from an EMBL/GenBank/DDBJ whole genome shotgun (WGS) entry which is preliminary data.</text>
</comment>
<gene>
    <name evidence="1" type="ORF">HBF32_09385</name>
</gene>
<dbReference type="AlphaFoldDB" id="A0A7X5QUI9"/>
<dbReference type="Proteomes" id="UP000518878">
    <property type="component" value="Unassembled WGS sequence"/>
</dbReference>